<dbReference type="Gene3D" id="1.20.5.170">
    <property type="match status" value="1"/>
</dbReference>
<keyword evidence="2" id="KW-0441">Lipid A biosynthesis</keyword>
<evidence type="ECO:0000256" key="2">
    <source>
        <dbReference type="ARBA" id="ARBA00022556"/>
    </source>
</evidence>
<protein>
    <submittedName>
        <fullName evidence="8">UDP-3-O-[3-hydroxymyristoyl] glucosamine N-acyltransferase</fullName>
        <ecNumber evidence="8">2.3.1.-</ecNumber>
    </submittedName>
</protein>
<keyword evidence="6 8" id="KW-0012">Acyltransferase</keyword>
<evidence type="ECO:0000256" key="4">
    <source>
        <dbReference type="ARBA" id="ARBA00022737"/>
    </source>
</evidence>
<dbReference type="EC" id="2.3.1.-" evidence="8"/>
<dbReference type="CDD" id="cd03352">
    <property type="entry name" value="LbH_LpxD"/>
    <property type="match status" value="1"/>
</dbReference>
<comment type="caution">
    <text evidence="8">The sequence shown here is derived from an EMBL/GenBank/DDBJ whole genome shotgun (WGS) entry which is preliminary data.</text>
</comment>
<dbReference type="GO" id="GO:0009245">
    <property type="term" value="P:lipid A biosynthetic process"/>
    <property type="evidence" value="ECO:0007669"/>
    <property type="project" value="UniProtKB-KW"/>
</dbReference>
<dbReference type="PANTHER" id="PTHR43378">
    <property type="entry name" value="UDP-3-O-ACYLGLUCOSAMINE N-ACYLTRANSFERASE"/>
    <property type="match status" value="1"/>
</dbReference>
<proteinExistence type="predicted"/>
<dbReference type="Pfam" id="PF04613">
    <property type="entry name" value="LpxD"/>
    <property type="match status" value="1"/>
</dbReference>
<dbReference type="InterPro" id="IPR018357">
    <property type="entry name" value="Hexapep_transf_CS"/>
</dbReference>
<keyword evidence="5" id="KW-0443">Lipid metabolism</keyword>
<feature type="domain" description="UDP-3-O-[3-hydroxymyristoyl] glucosamine N-acyltransferase non-repeat region" evidence="7">
    <location>
        <begin position="24"/>
        <end position="87"/>
    </location>
</feature>
<dbReference type="Pfam" id="PF00132">
    <property type="entry name" value="Hexapep"/>
    <property type="match status" value="2"/>
</dbReference>
<keyword evidence="3 8" id="KW-0808">Transferase</keyword>
<evidence type="ECO:0000256" key="3">
    <source>
        <dbReference type="ARBA" id="ARBA00022679"/>
    </source>
</evidence>
<keyword evidence="1" id="KW-0444">Lipid biosynthesis</keyword>
<dbReference type="PANTHER" id="PTHR43378:SF2">
    <property type="entry name" value="UDP-3-O-ACYLGLUCOSAMINE N-ACYLTRANSFERASE 1, MITOCHONDRIAL-RELATED"/>
    <property type="match status" value="1"/>
</dbReference>
<dbReference type="OrthoDB" id="9784739at2"/>
<organism evidence="8 9">
    <name type="scientific">Legionella quinlivanii</name>
    <dbReference type="NCBI Taxonomy" id="45073"/>
    <lineage>
        <taxon>Bacteria</taxon>
        <taxon>Pseudomonadati</taxon>
        <taxon>Pseudomonadota</taxon>
        <taxon>Gammaproteobacteria</taxon>
        <taxon>Legionellales</taxon>
        <taxon>Legionellaceae</taxon>
        <taxon>Legionella</taxon>
    </lineage>
</organism>
<dbReference type="NCBIfam" id="NF002060">
    <property type="entry name" value="PRK00892.1"/>
    <property type="match status" value="1"/>
</dbReference>
<dbReference type="EMBL" id="LNYS01000013">
    <property type="protein sequence ID" value="KTD48158.1"/>
    <property type="molecule type" value="Genomic_DNA"/>
</dbReference>
<reference evidence="8 9" key="1">
    <citation type="submission" date="2015-11" db="EMBL/GenBank/DDBJ databases">
        <title>Genomic analysis of 38 Legionella species identifies large and diverse effector repertoires.</title>
        <authorList>
            <person name="Burstein D."/>
            <person name="Amaro F."/>
            <person name="Zusman T."/>
            <person name="Lifshitz Z."/>
            <person name="Cohen O."/>
            <person name="Gilbert J.A."/>
            <person name="Pupko T."/>
            <person name="Shuman H.A."/>
            <person name="Segal G."/>
        </authorList>
    </citation>
    <scope>NUCLEOTIDE SEQUENCE [LARGE SCALE GENOMIC DNA]</scope>
    <source>
        <strain evidence="8 9">CDC#1442-AUS-E</strain>
    </source>
</reference>
<dbReference type="GO" id="GO:0016020">
    <property type="term" value="C:membrane"/>
    <property type="evidence" value="ECO:0007669"/>
    <property type="project" value="GOC"/>
</dbReference>
<evidence type="ECO:0000256" key="5">
    <source>
        <dbReference type="ARBA" id="ARBA00023098"/>
    </source>
</evidence>
<evidence type="ECO:0000259" key="7">
    <source>
        <dbReference type="Pfam" id="PF04613"/>
    </source>
</evidence>
<gene>
    <name evidence="8" type="primary">lpxD_2</name>
    <name evidence="8" type="ORF">Lqui_2074</name>
</gene>
<dbReference type="STRING" id="45073.Lqui_2074"/>
<dbReference type="Gene3D" id="3.40.1390.10">
    <property type="entry name" value="MurE/MurF, N-terminal domain"/>
    <property type="match status" value="1"/>
</dbReference>
<evidence type="ECO:0000313" key="8">
    <source>
        <dbReference type="EMBL" id="KTD48158.1"/>
    </source>
</evidence>
<evidence type="ECO:0000256" key="1">
    <source>
        <dbReference type="ARBA" id="ARBA00022516"/>
    </source>
</evidence>
<dbReference type="InterPro" id="IPR020573">
    <property type="entry name" value="UDP_GlcNAc_AcTrfase_non-rep"/>
</dbReference>
<keyword evidence="9" id="KW-1185">Reference proteome</keyword>
<dbReference type="PROSITE" id="PS00101">
    <property type="entry name" value="HEXAPEP_TRANSFERASES"/>
    <property type="match status" value="1"/>
</dbReference>
<dbReference type="Proteomes" id="UP000054618">
    <property type="component" value="Unassembled WGS sequence"/>
</dbReference>
<dbReference type="InterPro" id="IPR011004">
    <property type="entry name" value="Trimer_LpxA-like_sf"/>
</dbReference>
<dbReference type="RefSeq" id="WP_058508173.1">
    <property type="nucleotide sequence ID" value="NZ_CAAAIK010000037.1"/>
</dbReference>
<dbReference type="SUPFAM" id="SSF51161">
    <property type="entry name" value="Trimeric LpxA-like enzymes"/>
    <property type="match status" value="1"/>
</dbReference>
<dbReference type="InterPro" id="IPR007691">
    <property type="entry name" value="LpxD"/>
</dbReference>
<keyword evidence="4" id="KW-0677">Repeat</keyword>
<evidence type="ECO:0000256" key="6">
    <source>
        <dbReference type="ARBA" id="ARBA00023315"/>
    </source>
</evidence>
<name>A0A0W0XUQ9_9GAMM</name>
<accession>A0A0W0XUQ9</accession>
<evidence type="ECO:0000313" key="9">
    <source>
        <dbReference type="Proteomes" id="UP000054618"/>
    </source>
</evidence>
<dbReference type="AlphaFoldDB" id="A0A0W0XUQ9"/>
<dbReference type="PATRIC" id="fig|45073.5.peg.2184"/>
<dbReference type="GO" id="GO:0016410">
    <property type="term" value="F:N-acyltransferase activity"/>
    <property type="evidence" value="ECO:0007669"/>
    <property type="project" value="InterPro"/>
</dbReference>
<dbReference type="InterPro" id="IPR001451">
    <property type="entry name" value="Hexapep"/>
</dbReference>
<sequence length="343" mass="36384">MKSFYTLAFLADYLDGAIVGDPSLPIQGFSSLLRANSSELAYYDRHLPLQMLKNTQAGAVLLASRHVSDSPVSTIAVSNPLTAAQAIHALFAESKEIPLAAIHPHAVIHASATLAENISIEANSRIAENVKLGQNVHIGANCSIASDVVVGENTRIANNVSLEQGVIIGSHCMIDSGAVIGAEPFHGYKVKGRWSALSAAGSVVISDEVTIGANTVIVKGVVGDTWLGRGVQIDNLVQIAHDVNIGQHTAIAACTVIGAFTQIGSHCILGGACSVAANLLLGDDLVITGMSTVNKSLSKPGIYSSGTMVSEHHRWRRNAARFKRLDDYILRLVRLEKDRLRED</sequence>
<dbReference type="NCBIfam" id="TIGR01853">
    <property type="entry name" value="lipid_A_lpxD"/>
    <property type="match status" value="1"/>
</dbReference>
<dbReference type="Gene3D" id="2.160.10.10">
    <property type="entry name" value="Hexapeptide repeat proteins"/>
    <property type="match status" value="1"/>
</dbReference>